<dbReference type="PANTHER" id="PTHR47944">
    <property type="entry name" value="CYTOCHROME P450 98A9"/>
    <property type="match status" value="1"/>
</dbReference>
<dbReference type="PROSITE" id="PS00086">
    <property type="entry name" value="CYTOCHROME_P450"/>
    <property type="match status" value="1"/>
</dbReference>
<protein>
    <recommendedName>
        <fullName evidence="8">Cytochrome P450</fullName>
    </recommendedName>
</protein>
<comment type="similarity">
    <text evidence="1 5">Belongs to the cytochrome P450 family.</text>
</comment>
<dbReference type="Proteomes" id="UP001497444">
    <property type="component" value="Chromosome 7"/>
</dbReference>
<reference evidence="6" key="1">
    <citation type="submission" date="2024-02" db="EMBL/GenBank/DDBJ databases">
        <authorList>
            <consortium name="ELIXIR-Norway"/>
            <consortium name="Elixir Norway"/>
        </authorList>
    </citation>
    <scope>NUCLEOTIDE SEQUENCE</scope>
</reference>
<dbReference type="PANTHER" id="PTHR47944:SF16">
    <property type="entry name" value="CYTOCHROME P450 FAMILY 1 SUBFAMILY A POLYPEPTIDE 1"/>
    <property type="match status" value="1"/>
</dbReference>
<dbReference type="Pfam" id="PF00067">
    <property type="entry name" value="p450"/>
    <property type="match status" value="1"/>
</dbReference>
<dbReference type="InterPro" id="IPR002401">
    <property type="entry name" value="Cyt_P450_E_grp-I"/>
</dbReference>
<dbReference type="SUPFAM" id="SSF48264">
    <property type="entry name" value="Cytochrome P450"/>
    <property type="match status" value="1"/>
</dbReference>
<keyword evidence="4 5" id="KW-0408">Iron</keyword>
<keyword evidence="5" id="KW-0503">Monooxygenase</keyword>
<evidence type="ECO:0000256" key="2">
    <source>
        <dbReference type="ARBA" id="ARBA00022723"/>
    </source>
</evidence>
<dbReference type="InterPro" id="IPR036396">
    <property type="entry name" value="Cyt_P450_sf"/>
</dbReference>
<keyword evidence="3 5" id="KW-0560">Oxidoreductase</keyword>
<evidence type="ECO:0000256" key="4">
    <source>
        <dbReference type="ARBA" id="ARBA00023004"/>
    </source>
</evidence>
<dbReference type="Gene3D" id="1.10.630.10">
    <property type="entry name" value="Cytochrome P450"/>
    <property type="match status" value="1"/>
</dbReference>
<proteinExistence type="inferred from homology"/>
<evidence type="ECO:0000313" key="6">
    <source>
        <dbReference type="EMBL" id="CAK9275669.1"/>
    </source>
</evidence>
<name>A0ABP0XAU0_9BRYO</name>
<evidence type="ECO:0000256" key="3">
    <source>
        <dbReference type="ARBA" id="ARBA00023002"/>
    </source>
</evidence>
<gene>
    <name evidence="6" type="ORF">CSSPJE1EN1_LOCUS21147</name>
</gene>
<dbReference type="PRINTS" id="PR00385">
    <property type="entry name" value="P450"/>
</dbReference>
<dbReference type="InterPro" id="IPR017972">
    <property type="entry name" value="Cyt_P450_CS"/>
</dbReference>
<dbReference type="EMBL" id="OZ020102">
    <property type="protein sequence ID" value="CAK9275669.1"/>
    <property type="molecule type" value="Genomic_DNA"/>
</dbReference>
<dbReference type="InterPro" id="IPR001128">
    <property type="entry name" value="Cyt_P450"/>
</dbReference>
<evidence type="ECO:0008006" key="8">
    <source>
        <dbReference type="Google" id="ProtNLM"/>
    </source>
</evidence>
<dbReference type="PRINTS" id="PR00463">
    <property type="entry name" value="EP450I"/>
</dbReference>
<evidence type="ECO:0000256" key="5">
    <source>
        <dbReference type="RuleBase" id="RU000461"/>
    </source>
</evidence>
<accession>A0ABP0XAU0</accession>
<evidence type="ECO:0000256" key="1">
    <source>
        <dbReference type="ARBA" id="ARBA00010617"/>
    </source>
</evidence>
<keyword evidence="5" id="KW-0349">Heme</keyword>
<keyword evidence="7" id="KW-1185">Reference proteome</keyword>
<keyword evidence="2 5" id="KW-0479">Metal-binding</keyword>
<sequence length="182" mass="20669">MKKNQDELDHVVGHDRMVDEDDIPQLKYLQAVVKETFRFHATIPLITRECMTNCKVGGYDILAKTPIMINIWAIHRHSSAYDDPWDFNPERFVGSGVDVKGVDFELLPFGSGRRACPGMPLGLMQVQYELARLLHSFTWKLPIGENPQNMDMGEVFGVTLPKVIPLEVIPIARLPLHMYGPL</sequence>
<organism evidence="6 7">
    <name type="scientific">Sphagnum jensenii</name>
    <dbReference type="NCBI Taxonomy" id="128206"/>
    <lineage>
        <taxon>Eukaryota</taxon>
        <taxon>Viridiplantae</taxon>
        <taxon>Streptophyta</taxon>
        <taxon>Embryophyta</taxon>
        <taxon>Bryophyta</taxon>
        <taxon>Sphagnophytina</taxon>
        <taxon>Sphagnopsida</taxon>
        <taxon>Sphagnales</taxon>
        <taxon>Sphagnaceae</taxon>
        <taxon>Sphagnum</taxon>
    </lineage>
</organism>
<evidence type="ECO:0000313" key="7">
    <source>
        <dbReference type="Proteomes" id="UP001497444"/>
    </source>
</evidence>